<dbReference type="Pfam" id="PF00620">
    <property type="entry name" value="RhoGAP"/>
    <property type="match status" value="1"/>
</dbReference>
<dbReference type="SMART" id="SM00324">
    <property type="entry name" value="RhoGAP"/>
    <property type="match status" value="1"/>
</dbReference>
<reference evidence="4" key="3">
    <citation type="submission" date="2018-08" db="EMBL/GenBank/DDBJ databases">
        <title>Leveraging single-cell genomics to expand the Fungal Tree of Life.</title>
        <authorList>
            <consortium name="DOE Joint Genome Institute"/>
            <person name="Ahrendt S.R."/>
            <person name="Quandt C.A."/>
            <person name="Ciobanu D."/>
            <person name="Clum A."/>
            <person name="Salamov A."/>
            <person name="Andreopoulos B."/>
            <person name="Cheng J.-F."/>
            <person name="Woyke T."/>
            <person name="Pelin A."/>
            <person name="Henrissat B."/>
            <person name="Reynolds N."/>
            <person name="Benny G.L."/>
            <person name="Smith M.E."/>
            <person name="James T.Y."/>
            <person name="Grigoriev I.V."/>
        </authorList>
    </citation>
    <scope>NUCLEOTIDE SEQUENCE</scope>
    <source>
        <strain evidence="4">CSF55</strain>
    </source>
</reference>
<dbReference type="SUPFAM" id="SSF48350">
    <property type="entry name" value="GTPase activation domain, GAP"/>
    <property type="match status" value="1"/>
</dbReference>
<dbReference type="STRING" id="988480.A0A075ASK6"/>
<dbReference type="EMBL" id="KE561068">
    <property type="protein sequence ID" value="EPZ33266.1"/>
    <property type="molecule type" value="Genomic_DNA"/>
</dbReference>
<dbReference type="PANTHER" id="PTHR15228">
    <property type="entry name" value="SPERMATHECAL PHYSIOLOGY VARIANT"/>
    <property type="match status" value="1"/>
</dbReference>
<dbReference type="PROSITE" id="PS50238">
    <property type="entry name" value="RHOGAP"/>
    <property type="match status" value="1"/>
</dbReference>
<evidence type="ECO:0000259" key="2">
    <source>
        <dbReference type="PROSITE" id="PS50238"/>
    </source>
</evidence>
<dbReference type="EMBL" id="ML004987">
    <property type="protein sequence ID" value="RKP21106.1"/>
    <property type="molecule type" value="Genomic_DNA"/>
</dbReference>
<evidence type="ECO:0000313" key="5">
    <source>
        <dbReference type="Proteomes" id="UP000030755"/>
    </source>
</evidence>
<organism evidence="3 5">
    <name type="scientific">Rozella allomycis (strain CSF55)</name>
    <dbReference type="NCBI Taxonomy" id="988480"/>
    <lineage>
        <taxon>Eukaryota</taxon>
        <taxon>Fungi</taxon>
        <taxon>Fungi incertae sedis</taxon>
        <taxon>Cryptomycota</taxon>
        <taxon>Cryptomycota incertae sedis</taxon>
        <taxon>Rozella</taxon>
    </lineage>
</organism>
<dbReference type="Proteomes" id="UP000030755">
    <property type="component" value="Unassembled WGS sequence"/>
</dbReference>
<dbReference type="InterPro" id="IPR008936">
    <property type="entry name" value="Rho_GTPase_activation_prot"/>
</dbReference>
<dbReference type="CDD" id="cd00159">
    <property type="entry name" value="RhoGAP"/>
    <property type="match status" value="1"/>
</dbReference>
<sequence>MIKDQSKNIKQIPSNQNSIESEFNNLHLQSDWESEWASEWVANTLVKINGNERKIKFIGEESIRRDSGIDELDNTSKKDSDASEISIQFIGGRLLIPLVGETPKQYQKAENGDNTPKMLRFGQNIKFGHTFNSANTQKSNKQTPIIKSNTRRENNNSIEDELIRLNDLAITTLVGPSNPKTLYPIYSEDFSSYKTLAFEDDTLVDPSISIIAQKFGLSSLEGHGLFTLCLVKGTHRRVLNDYDTLSSIKHLINTKNTNYTLTKRELLSTWRLVFISKTHSTTINTSKRNIFPHNSNVEPAKKSRHAQHRKLQNVDDAFGEFLTPKLTKSILDLSLTEKNEAIRNLIPEIKMLFTDPRFQHRLDFEKIVKTISKKPLFGKNGFSLFFKREKVKLFGTELNAWMNHQGLQYPGLLIPKLVDDLCILIEENASTQGIFRIPGSAKLTKELKDKIDESPLDFDFKRFPISPFDMATLLKMYLRELPEPILSCKLYPFFMAAAKYISPNNLDVVVQNSNLNGMDAASLAVVIGPALLFTENQSIEDYGNINKIIEHLLKNSHEIFIQ</sequence>
<protein>
    <submittedName>
        <fullName evidence="4">Rho GTPase activation protein</fullName>
    </submittedName>
    <submittedName>
        <fullName evidence="3">Rho GTPase-activating protein domain-containing protein</fullName>
    </submittedName>
</protein>
<evidence type="ECO:0000313" key="6">
    <source>
        <dbReference type="Proteomes" id="UP000281549"/>
    </source>
</evidence>
<evidence type="ECO:0000313" key="4">
    <source>
        <dbReference type="EMBL" id="RKP21106.1"/>
    </source>
</evidence>
<dbReference type="OrthoDB" id="3196451at2759"/>
<name>A0A075ASK6_ROZAC</name>
<dbReference type="Proteomes" id="UP000281549">
    <property type="component" value="Unassembled WGS sequence"/>
</dbReference>
<feature type="domain" description="Rho-GAP" evidence="2">
    <location>
        <begin position="396"/>
        <end position="562"/>
    </location>
</feature>
<dbReference type="GO" id="GO:0007165">
    <property type="term" value="P:signal transduction"/>
    <property type="evidence" value="ECO:0007669"/>
    <property type="project" value="InterPro"/>
</dbReference>
<reference evidence="3 5" key="1">
    <citation type="journal article" date="2013" name="Curr. Biol.">
        <title>Shared signatures of parasitism and phylogenomics unite Cryptomycota and microsporidia.</title>
        <authorList>
            <person name="James T.Y."/>
            <person name="Pelin A."/>
            <person name="Bonen L."/>
            <person name="Ahrendt S."/>
            <person name="Sain D."/>
            <person name="Corradi N."/>
            <person name="Stajich J.E."/>
        </authorList>
    </citation>
    <scope>NUCLEOTIDE SEQUENCE [LARGE SCALE GENOMIC DNA]</scope>
    <source>
        <strain evidence="3 5">CSF55</strain>
        <strain evidence="3 5">CSF55</strain>
    </source>
</reference>
<gene>
    <name evidence="3" type="ORF">O9G_001617</name>
    <name evidence="4" type="ORF">ROZALSC1DRAFT_27451</name>
</gene>
<keyword evidence="1" id="KW-0343">GTPase activation</keyword>
<dbReference type="PANTHER" id="PTHR15228:SF24">
    <property type="entry name" value="RHO-GAP DOMAIN-CONTAINING PROTEIN"/>
    <property type="match status" value="1"/>
</dbReference>
<dbReference type="Gene3D" id="1.10.555.10">
    <property type="entry name" value="Rho GTPase activation protein"/>
    <property type="match status" value="1"/>
</dbReference>
<dbReference type="GO" id="GO:0005096">
    <property type="term" value="F:GTPase activator activity"/>
    <property type="evidence" value="ECO:0007669"/>
    <property type="project" value="UniProtKB-KW"/>
</dbReference>
<dbReference type="InterPro" id="IPR000198">
    <property type="entry name" value="RhoGAP_dom"/>
</dbReference>
<dbReference type="InterPro" id="IPR051025">
    <property type="entry name" value="RhoGAP"/>
</dbReference>
<reference evidence="6" key="2">
    <citation type="journal article" date="2018" name="Nat. Microbiol.">
        <title>Leveraging single-cell genomics to expand the fungal tree of life.</title>
        <authorList>
            <person name="Ahrendt S.R."/>
            <person name="Quandt C.A."/>
            <person name="Ciobanu D."/>
            <person name="Clum A."/>
            <person name="Salamov A."/>
            <person name="Andreopoulos B."/>
            <person name="Cheng J.F."/>
            <person name="Woyke T."/>
            <person name="Pelin A."/>
            <person name="Henrissat B."/>
            <person name="Reynolds N.K."/>
            <person name="Benny G.L."/>
            <person name="Smith M.E."/>
            <person name="James T.Y."/>
            <person name="Grigoriev I.V."/>
        </authorList>
    </citation>
    <scope>NUCLEOTIDE SEQUENCE [LARGE SCALE GENOMIC DNA]</scope>
    <source>
        <strain evidence="6">CSF55</strain>
    </source>
</reference>
<keyword evidence="5" id="KW-1185">Reference proteome</keyword>
<accession>A0A075ASK6</accession>
<dbReference type="HOGENOM" id="CLU_484972_0_0_1"/>
<evidence type="ECO:0000313" key="3">
    <source>
        <dbReference type="EMBL" id="EPZ33266.1"/>
    </source>
</evidence>
<evidence type="ECO:0000256" key="1">
    <source>
        <dbReference type="ARBA" id="ARBA00022468"/>
    </source>
</evidence>
<dbReference type="AlphaFoldDB" id="A0A075ASK6"/>
<proteinExistence type="predicted"/>